<proteinExistence type="inferred from homology"/>
<dbReference type="OrthoDB" id="5296287at2759"/>
<feature type="transmembrane region" description="Helical" evidence="7">
    <location>
        <begin position="76"/>
        <end position="94"/>
    </location>
</feature>
<feature type="transmembrane region" description="Helical" evidence="7">
    <location>
        <begin position="203"/>
        <end position="224"/>
    </location>
</feature>
<comment type="similarity">
    <text evidence="2">Belongs to the major facilitator superfamily.</text>
</comment>
<evidence type="ECO:0000256" key="3">
    <source>
        <dbReference type="ARBA" id="ARBA00022692"/>
    </source>
</evidence>
<comment type="subcellular location">
    <subcellularLocation>
        <location evidence="1">Membrane</location>
        <topology evidence="1">Multi-pass membrane protein</topology>
    </subcellularLocation>
</comment>
<feature type="domain" description="Major facilitator superfamily (MFS) profile" evidence="8">
    <location>
        <begin position="75"/>
        <end position="506"/>
    </location>
</feature>
<keyword evidence="5 7" id="KW-0472">Membrane</keyword>
<feature type="transmembrane region" description="Helical" evidence="7">
    <location>
        <begin position="480"/>
        <end position="502"/>
    </location>
</feature>
<keyword evidence="10" id="KW-1185">Reference proteome</keyword>
<feature type="transmembrane region" description="Helical" evidence="7">
    <location>
        <begin position="390"/>
        <end position="408"/>
    </location>
</feature>
<name>A0A6A6DSZ4_9PEZI</name>
<keyword evidence="3 7" id="KW-0812">Transmembrane</keyword>
<dbReference type="AlphaFoldDB" id="A0A6A6DSZ4"/>
<dbReference type="FunFam" id="1.20.1250.20:FF:000011">
    <property type="entry name" value="MFS multidrug transporter, putative"/>
    <property type="match status" value="1"/>
</dbReference>
<feature type="region of interest" description="Disordered" evidence="6">
    <location>
        <begin position="1"/>
        <end position="66"/>
    </location>
</feature>
<evidence type="ECO:0000256" key="4">
    <source>
        <dbReference type="ARBA" id="ARBA00022989"/>
    </source>
</evidence>
<evidence type="ECO:0000313" key="10">
    <source>
        <dbReference type="Proteomes" id="UP000800200"/>
    </source>
</evidence>
<dbReference type="EMBL" id="ML994656">
    <property type="protein sequence ID" value="KAF2180796.1"/>
    <property type="molecule type" value="Genomic_DNA"/>
</dbReference>
<dbReference type="SUPFAM" id="SSF103473">
    <property type="entry name" value="MFS general substrate transporter"/>
    <property type="match status" value="1"/>
</dbReference>
<evidence type="ECO:0000259" key="8">
    <source>
        <dbReference type="PROSITE" id="PS50850"/>
    </source>
</evidence>
<dbReference type="CDD" id="cd17323">
    <property type="entry name" value="MFS_Tpo1_MDR_like"/>
    <property type="match status" value="1"/>
</dbReference>
<feature type="transmembrane region" description="Helical" evidence="7">
    <location>
        <begin position="300"/>
        <end position="325"/>
    </location>
</feature>
<gene>
    <name evidence="9" type="ORF">K469DRAFT_591555</name>
</gene>
<organism evidence="9 10">
    <name type="scientific">Zopfia rhizophila CBS 207.26</name>
    <dbReference type="NCBI Taxonomy" id="1314779"/>
    <lineage>
        <taxon>Eukaryota</taxon>
        <taxon>Fungi</taxon>
        <taxon>Dikarya</taxon>
        <taxon>Ascomycota</taxon>
        <taxon>Pezizomycotina</taxon>
        <taxon>Dothideomycetes</taxon>
        <taxon>Dothideomycetes incertae sedis</taxon>
        <taxon>Zopfiaceae</taxon>
        <taxon>Zopfia</taxon>
    </lineage>
</organism>
<protein>
    <submittedName>
        <fullName evidence="9">Major facilitator superfamily transporter</fullName>
    </submittedName>
</protein>
<feature type="transmembrane region" description="Helical" evidence="7">
    <location>
        <begin position="337"/>
        <end position="360"/>
    </location>
</feature>
<reference evidence="9" key="1">
    <citation type="journal article" date="2020" name="Stud. Mycol.">
        <title>101 Dothideomycetes genomes: a test case for predicting lifestyles and emergence of pathogens.</title>
        <authorList>
            <person name="Haridas S."/>
            <person name="Albert R."/>
            <person name="Binder M."/>
            <person name="Bloem J."/>
            <person name="Labutti K."/>
            <person name="Salamov A."/>
            <person name="Andreopoulos B."/>
            <person name="Baker S."/>
            <person name="Barry K."/>
            <person name="Bills G."/>
            <person name="Bluhm B."/>
            <person name="Cannon C."/>
            <person name="Castanera R."/>
            <person name="Culley D."/>
            <person name="Daum C."/>
            <person name="Ezra D."/>
            <person name="Gonzalez J."/>
            <person name="Henrissat B."/>
            <person name="Kuo A."/>
            <person name="Liang C."/>
            <person name="Lipzen A."/>
            <person name="Lutzoni F."/>
            <person name="Magnuson J."/>
            <person name="Mondo S."/>
            <person name="Nolan M."/>
            <person name="Ohm R."/>
            <person name="Pangilinan J."/>
            <person name="Park H.-J."/>
            <person name="Ramirez L."/>
            <person name="Alfaro M."/>
            <person name="Sun H."/>
            <person name="Tritt A."/>
            <person name="Yoshinaga Y."/>
            <person name="Zwiers L.-H."/>
            <person name="Turgeon B."/>
            <person name="Goodwin S."/>
            <person name="Spatafora J."/>
            <person name="Crous P."/>
            <person name="Grigoriev I."/>
        </authorList>
    </citation>
    <scope>NUCLEOTIDE SEQUENCE</scope>
    <source>
        <strain evidence="9">CBS 207.26</strain>
    </source>
</reference>
<evidence type="ECO:0000256" key="2">
    <source>
        <dbReference type="ARBA" id="ARBA00008335"/>
    </source>
</evidence>
<dbReference type="PROSITE" id="PS50850">
    <property type="entry name" value="MFS"/>
    <property type="match status" value="1"/>
</dbReference>
<feature type="transmembrane region" description="Helical" evidence="7">
    <location>
        <begin position="114"/>
        <end position="133"/>
    </location>
</feature>
<feature type="compositionally biased region" description="Basic and acidic residues" evidence="6">
    <location>
        <begin position="38"/>
        <end position="48"/>
    </location>
</feature>
<dbReference type="Pfam" id="PF07690">
    <property type="entry name" value="MFS_1"/>
    <property type="match status" value="1"/>
</dbReference>
<feature type="transmembrane region" description="Helical" evidence="7">
    <location>
        <begin position="167"/>
        <end position="191"/>
    </location>
</feature>
<feature type="transmembrane region" description="Helical" evidence="7">
    <location>
        <begin position="445"/>
        <end position="468"/>
    </location>
</feature>
<evidence type="ECO:0000256" key="5">
    <source>
        <dbReference type="ARBA" id="ARBA00023136"/>
    </source>
</evidence>
<evidence type="ECO:0000313" key="9">
    <source>
        <dbReference type="EMBL" id="KAF2180796.1"/>
    </source>
</evidence>
<feature type="compositionally biased region" description="Basic and acidic residues" evidence="6">
    <location>
        <begin position="11"/>
        <end position="30"/>
    </location>
</feature>
<accession>A0A6A6DSZ4</accession>
<dbReference type="InterPro" id="IPR036259">
    <property type="entry name" value="MFS_trans_sf"/>
</dbReference>
<dbReference type="GO" id="GO:0016020">
    <property type="term" value="C:membrane"/>
    <property type="evidence" value="ECO:0007669"/>
    <property type="project" value="UniProtKB-SubCell"/>
</dbReference>
<dbReference type="PANTHER" id="PTHR23502">
    <property type="entry name" value="MAJOR FACILITATOR SUPERFAMILY"/>
    <property type="match status" value="1"/>
</dbReference>
<keyword evidence="4 7" id="KW-1133">Transmembrane helix</keyword>
<dbReference type="InterPro" id="IPR011701">
    <property type="entry name" value="MFS"/>
</dbReference>
<dbReference type="PANTHER" id="PTHR23502:SF68">
    <property type="entry name" value="MULTIDRUG TRANSPORTER, PUTATIVE (AFU_ORTHOLOGUE AFUA_3G01120)-RELATED"/>
    <property type="match status" value="1"/>
</dbReference>
<sequence>MESGILTNAKADGEPKSNRPSVHAENEHVGKKTSSKSSRVDTPAKDETDSNVVDWAGPDDAENPQNWTPFKKWSNIAVLSLITFNVPLASSMFAPGVPQLLEDFGTTNQSLATFVVSVYILGLAAGPIVLAPLSEMYGRVIIYHIGNVLFIIFTIACALSTNMGMLIAFRFLAGLVGAGPIAIGGGTIVDVTNLQQRGTAMSVWTLGPLLGPSVGPIAGGFLAQAAGWRWVFWVLAIVAGVIAVAGLLVLRETHAPTLLARKTKRLQKETGNTQLRSKLASDPPPQGFFFFRSIVRPTKLLVLSPICLLLSIYSAFVYAMIYFMFSTFSFIFEGQYGFGAGVVGLVYIAVGIGMALGVVIQQITGDRVLKHLAAKHNDGKPKPEYRLPPMIGAGLSISVGLVIYGWTAQYEVQWAVPLLGTLIVGVGICITNININTYLVDAFTIYAASALAASTVLRSLFGALFPLFALQLYDALDYGWGNTLLAFIALALWPLSLIFFYYGEKIRTYPKFQVKL</sequence>
<dbReference type="Proteomes" id="UP000800200">
    <property type="component" value="Unassembled WGS sequence"/>
</dbReference>
<feature type="transmembrane region" description="Helical" evidence="7">
    <location>
        <begin position="230"/>
        <end position="250"/>
    </location>
</feature>
<evidence type="ECO:0000256" key="1">
    <source>
        <dbReference type="ARBA" id="ARBA00004141"/>
    </source>
</evidence>
<feature type="transmembrane region" description="Helical" evidence="7">
    <location>
        <begin position="140"/>
        <end position="161"/>
    </location>
</feature>
<evidence type="ECO:0000256" key="6">
    <source>
        <dbReference type="SAM" id="MobiDB-lite"/>
    </source>
</evidence>
<feature type="transmembrane region" description="Helical" evidence="7">
    <location>
        <begin position="414"/>
        <end position="433"/>
    </location>
</feature>
<dbReference type="GO" id="GO:0022857">
    <property type="term" value="F:transmembrane transporter activity"/>
    <property type="evidence" value="ECO:0007669"/>
    <property type="project" value="InterPro"/>
</dbReference>
<dbReference type="Gene3D" id="1.20.1250.20">
    <property type="entry name" value="MFS general substrate transporter like domains"/>
    <property type="match status" value="1"/>
</dbReference>
<dbReference type="InterPro" id="IPR020846">
    <property type="entry name" value="MFS_dom"/>
</dbReference>
<evidence type="ECO:0000256" key="7">
    <source>
        <dbReference type="SAM" id="Phobius"/>
    </source>
</evidence>